<evidence type="ECO:0000256" key="4">
    <source>
        <dbReference type="ARBA" id="ARBA00022679"/>
    </source>
</evidence>
<dbReference type="Proteomes" id="UP000011864">
    <property type="component" value="Chromosome"/>
</dbReference>
<dbReference type="GO" id="GO:0005524">
    <property type="term" value="F:ATP binding"/>
    <property type="evidence" value="ECO:0007669"/>
    <property type="project" value="UniProtKB-KW"/>
</dbReference>
<dbReference type="PATRIC" id="fig|1129794.4.peg.2893"/>
<dbReference type="STRING" id="1129794.C427_2909"/>
<keyword evidence="8" id="KW-0902">Two-component regulatory system</keyword>
<keyword evidence="4" id="KW-0808">Transferase</keyword>
<dbReference type="GO" id="GO:0000155">
    <property type="term" value="F:phosphorelay sensor kinase activity"/>
    <property type="evidence" value="ECO:0007669"/>
    <property type="project" value="InterPro"/>
</dbReference>
<keyword evidence="11" id="KW-1185">Reference proteome</keyword>
<dbReference type="FunFam" id="1.10.287.130:FF:000055">
    <property type="entry name" value="Two-component sensor histidine kinase"/>
    <property type="match status" value="1"/>
</dbReference>
<dbReference type="PANTHER" id="PTHR43065:SF10">
    <property type="entry name" value="PEROXIDE STRESS-ACTIVATED HISTIDINE KINASE MAK3"/>
    <property type="match status" value="1"/>
</dbReference>
<proteinExistence type="predicted"/>
<evidence type="ECO:0000256" key="1">
    <source>
        <dbReference type="ARBA" id="ARBA00000085"/>
    </source>
</evidence>
<evidence type="ECO:0000259" key="9">
    <source>
        <dbReference type="PROSITE" id="PS50109"/>
    </source>
</evidence>
<keyword evidence="7" id="KW-0067">ATP-binding</keyword>
<keyword evidence="6 10" id="KW-0418">Kinase</keyword>
<organism evidence="10 11">
    <name type="scientific">Paraglaciecola psychrophila 170</name>
    <dbReference type="NCBI Taxonomy" id="1129794"/>
    <lineage>
        <taxon>Bacteria</taxon>
        <taxon>Pseudomonadati</taxon>
        <taxon>Pseudomonadota</taxon>
        <taxon>Gammaproteobacteria</taxon>
        <taxon>Alteromonadales</taxon>
        <taxon>Alteromonadaceae</taxon>
        <taxon>Paraglaciecola</taxon>
    </lineage>
</organism>
<dbReference type="Gene3D" id="3.30.565.10">
    <property type="entry name" value="Histidine kinase-like ATPase, C-terminal domain"/>
    <property type="match status" value="1"/>
</dbReference>
<dbReference type="InterPro" id="IPR003594">
    <property type="entry name" value="HATPase_dom"/>
</dbReference>
<dbReference type="InterPro" id="IPR005467">
    <property type="entry name" value="His_kinase_dom"/>
</dbReference>
<evidence type="ECO:0000256" key="8">
    <source>
        <dbReference type="ARBA" id="ARBA00023012"/>
    </source>
</evidence>
<accession>M4RQU9</accession>
<dbReference type="HOGENOM" id="CLU_000445_89_1_6"/>
<dbReference type="KEGG" id="gps:C427_2909"/>
<dbReference type="PANTHER" id="PTHR43065">
    <property type="entry name" value="SENSOR HISTIDINE KINASE"/>
    <property type="match status" value="1"/>
</dbReference>
<dbReference type="Pfam" id="PF00512">
    <property type="entry name" value="HisKA"/>
    <property type="match status" value="1"/>
</dbReference>
<dbReference type="InterPro" id="IPR036890">
    <property type="entry name" value="HATPase_C_sf"/>
</dbReference>
<keyword evidence="5" id="KW-0547">Nucleotide-binding</keyword>
<reference evidence="10 11" key="1">
    <citation type="journal article" date="2013" name="Genome Announc.">
        <title>Complete Genome Sequence of Glaciecola psychrophila Strain 170T.</title>
        <authorList>
            <person name="Yin J."/>
            <person name="Chen J."/>
            <person name="Liu G."/>
            <person name="Yu Y."/>
            <person name="Song L."/>
            <person name="Wang X."/>
            <person name="Qu X."/>
        </authorList>
    </citation>
    <scope>NUCLEOTIDE SEQUENCE [LARGE SCALE GENOMIC DNA]</scope>
    <source>
        <strain evidence="10 11">170</strain>
    </source>
</reference>
<protein>
    <recommendedName>
        <fullName evidence="2">histidine kinase</fullName>
        <ecNumber evidence="2">2.7.13.3</ecNumber>
    </recommendedName>
</protein>
<dbReference type="InterPro" id="IPR004358">
    <property type="entry name" value="Sig_transdc_His_kin-like_C"/>
</dbReference>
<name>M4RQU9_9ALTE</name>
<dbReference type="EMBL" id="CP003837">
    <property type="protein sequence ID" value="AGH45018.1"/>
    <property type="molecule type" value="Genomic_DNA"/>
</dbReference>
<evidence type="ECO:0000256" key="7">
    <source>
        <dbReference type="ARBA" id="ARBA00022840"/>
    </source>
</evidence>
<dbReference type="PROSITE" id="PS50109">
    <property type="entry name" value="HIS_KIN"/>
    <property type="match status" value="1"/>
</dbReference>
<dbReference type="InterPro" id="IPR003661">
    <property type="entry name" value="HisK_dim/P_dom"/>
</dbReference>
<keyword evidence="3" id="KW-0597">Phosphoprotein</keyword>
<sequence length="231" mass="25550">MGELAAGIAHEMNQPLSAISNYAQASKRLLQSASQENELKVVAALDKICNQAIRASEVINRLRTFVKKRVTQRELVDLNELIRETVNLAKVDTRILNHEIILELCHHNKPQLIADPVQIQQVLLNLIRNGIDAMEHIKGAPLHIHSQWLSDVMIEVSVIDYGHGIDVETGSSIFNPFFTTKETGMGMGLAVSQTIIHAHGGRIYFGPGRPSGCIFSFSLPAISDSQKDIEK</sequence>
<feature type="domain" description="Histidine kinase" evidence="9">
    <location>
        <begin position="7"/>
        <end position="223"/>
    </location>
</feature>
<evidence type="ECO:0000256" key="2">
    <source>
        <dbReference type="ARBA" id="ARBA00012438"/>
    </source>
</evidence>
<dbReference type="SMART" id="SM00387">
    <property type="entry name" value="HATPase_c"/>
    <property type="match status" value="1"/>
</dbReference>
<dbReference type="InterPro" id="IPR036097">
    <property type="entry name" value="HisK_dim/P_sf"/>
</dbReference>
<dbReference type="eggNOG" id="COG4191">
    <property type="taxonomic scope" value="Bacteria"/>
</dbReference>
<evidence type="ECO:0000313" key="10">
    <source>
        <dbReference type="EMBL" id="AGH45018.1"/>
    </source>
</evidence>
<dbReference type="RefSeq" id="WP_015430894.1">
    <property type="nucleotide sequence ID" value="NC_020514.1"/>
</dbReference>
<dbReference type="SUPFAM" id="SSF47384">
    <property type="entry name" value="Homodimeric domain of signal transducing histidine kinase"/>
    <property type="match status" value="1"/>
</dbReference>
<dbReference type="EC" id="2.7.13.3" evidence="2"/>
<dbReference type="SUPFAM" id="SSF55874">
    <property type="entry name" value="ATPase domain of HSP90 chaperone/DNA topoisomerase II/histidine kinase"/>
    <property type="match status" value="1"/>
</dbReference>
<dbReference type="Pfam" id="PF02518">
    <property type="entry name" value="HATPase_c"/>
    <property type="match status" value="1"/>
</dbReference>
<dbReference type="PRINTS" id="PR00344">
    <property type="entry name" value="BCTRLSENSOR"/>
</dbReference>
<comment type="catalytic activity">
    <reaction evidence="1">
        <text>ATP + protein L-histidine = ADP + protein N-phospho-L-histidine.</text>
        <dbReference type="EC" id="2.7.13.3"/>
    </reaction>
</comment>
<evidence type="ECO:0000256" key="6">
    <source>
        <dbReference type="ARBA" id="ARBA00022777"/>
    </source>
</evidence>
<dbReference type="SMART" id="SM00388">
    <property type="entry name" value="HisKA"/>
    <property type="match status" value="1"/>
</dbReference>
<dbReference type="AlphaFoldDB" id="M4RQU9"/>
<gene>
    <name evidence="10" type="ORF">C427_2909</name>
</gene>
<evidence type="ECO:0000256" key="3">
    <source>
        <dbReference type="ARBA" id="ARBA00022553"/>
    </source>
</evidence>
<evidence type="ECO:0000256" key="5">
    <source>
        <dbReference type="ARBA" id="ARBA00022741"/>
    </source>
</evidence>
<evidence type="ECO:0000313" key="11">
    <source>
        <dbReference type="Proteomes" id="UP000011864"/>
    </source>
</evidence>
<dbReference type="Gene3D" id="1.10.287.130">
    <property type="match status" value="1"/>
</dbReference>
<dbReference type="CDD" id="cd00082">
    <property type="entry name" value="HisKA"/>
    <property type="match status" value="1"/>
</dbReference>